<evidence type="ECO:0000259" key="12">
    <source>
        <dbReference type="Pfam" id="PF26002"/>
    </source>
</evidence>
<organism evidence="13 14">
    <name type="scientific">Entomobacter blattae</name>
    <dbReference type="NCBI Taxonomy" id="2762277"/>
    <lineage>
        <taxon>Bacteria</taxon>
        <taxon>Pseudomonadati</taxon>
        <taxon>Pseudomonadota</taxon>
        <taxon>Alphaproteobacteria</taxon>
        <taxon>Acetobacterales</taxon>
        <taxon>Acetobacteraceae</taxon>
        <taxon>Entomobacter</taxon>
    </lineage>
</organism>
<dbReference type="Pfam" id="PF25994">
    <property type="entry name" value="HH_AprE"/>
    <property type="match status" value="1"/>
</dbReference>
<dbReference type="GO" id="GO:0005886">
    <property type="term" value="C:plasma membrane"/>
    <property type="evidence" value="ECO:0007669"/>
    <property type="project" value="UniProtKB-SubCell"/>
</dbReference>
<gene>
    <name evidence="13" type="primary">hlyD</name>
    <name evidence="13" type="ORF">JGUZn3_09720</name>
</gene>
<keyword evidence="6" id="KW-0812">Transmembrane</keyword>
<evidence type="ECO:0000256" key="7">
    <source>
        <dbReference type="ARBA" id="ARBA00022989"/>
    </source>
</evidence>
<accession>A0A7H1NQZ3</accession>
<evidence type="ECO:0000256" key="6">
    <source>
        <dbReference type="ARBA" id="ARBA00022692"/>
    </source>
</evidence>
<dbReference type="RefSeq" id="WP_203414546.1">
    <property type="nucleotide sequence ID" value="NZ_CP060244.1"/>
</dbReference>
<dbReference type="Gene3D" id="2.40.50.100">
    <property type="match status" value="1"/>
</dbReference>
<evidence type="ECO:0000256" key="4">
    <source>
        <dbReference type="ARBA" id="ARBA00022475"/>
    </source>
</evidence>
<keyword evidence="4 9" id="KW-1003">Cell membrane</keyword>
<dbReference type="Gene3D" id="2.40.30.170">
    <property type="match status" value="1"/>
</dbReference>
<feature type="region of interest" description="Disordered" evidence="10">
    <location>
        <begin position="412"/>
        <end position="432"/>
    </location>
</feature>
<feature type="domain" description="AprE-like long alpha-helical hairpin" evidence="11">
    <location>
        <begin position="143"/>
        <end position="318"/>
    </location>
</feature>
<feature type="region of interest" description="Disordered" evidence="10">
    <location>
        <begin position="1"/>
        <end position="30"/>
    </location>
</feature>
<dbReference type="Gene3D" id="1.10.287.470">
    <property type="entry name" value="Helix hairpin bin"/>
    <property type="match status" value="1"/>
</dbReference>
<evidence type="ECO:0000256" key="8">
    <source>
        <dbReference type="ARBA" id="ARBA00023136"/>
    </source>
</evidence>
<evidence type="ECO:0000256" key="10">
    <source>
        <dbReference type="SAM" id="MobiDB-lite"/>
    </source>
</evidence>
<protein>
    <recommendedName>
        <fullName evidence="9">Membrane fusion protein (MFP) family protein</fullName>
    </recommendedName>
</protein>
<dbReference type="InterPro" id="IPR058982">
    <property type="entry name" value="Beta-barrel_AprE"/>
</dbReference>
<reference evidence="13 14" key="1">
    <citation type="submission" date="2020-08" db="EMBL/GenBank/DDBJ databases">
        <title>Complete genome sequence of Entomobacter blattae G55GP.</title>
        <authorList>
            <person name="Poehlein A."/>
            <person name="Guzman J."/>
            <person name="Daniel R."/>
            <person name="Vilcinskas A."/>
        </authorList>
    </citation>
    <scope>NUCLEOTIDE SEQUENCE [LARGE SCALE GENOMIC DNA]</scope>
    <source>
        <strain evidence="13 14">G55GP</strain>
    </source>
</reference>
<dbReference type="PANTHER" id="PTHR30386:SF26">
    <property type="entry name" value="TRANSPORT PROTEIN COMB"/>
    <property type="match status" value="1"/>
</dbReference>
<comment type="subcellular location">
    <subcellularLocation>
        <location evidence="1 9">Cell inner membrane</location>
        <topology evidence="1 9">Single-pass membrane protein</topology>
    </subcellularLocation>
</comment>
<dbReference type="InterPro" id="IPR010129">
    <property type="entry name" value="T1SS_HlyD"/>
</dbReference>
<evidence type="ECO:0000259" key="11">
    <source>
        <dbReference type="Pfam" id="PF25994"/>
    </source>
</evidence>
<sequence>MSQLPVPENDKHQEITKAAEGQEVDKNPPTQQIFDATSPELVDVPPALLEFYSPSAALINLPPTPAAEYMGWIISCMAIFCFLGMAIFPLDKVVTSPGKITSAEATIVVQPLDTSIIHSIDVHEGDFVHKGQVLAHLDPTISTADVEALRKQMDSYQAEVDRLIAEVQGKDYQADINNPASLQQRQTFLKRRQEFNQKVADFDHKIAELQSDLQGFLANVAMYGGRAKVAQDVTNMRLRLQQESVGSKLSTLASQDNLMEMQRSQVSAQQSANSTRDKLRSMEAQKQGYIDSFQADNYKMLAEAQHHLYEIRGNFEKADLRKKLVLMKAPQDAIVLTISKLSQGSVISTGTPLLTLVPVGSGLEVQVQVRSQDAGFIRLGDKALIKFATFPYTQYGGAEATVRNISADSFLTAGEEKPGPNGMPSSGGSPSNNQLPFYRVTLHIDHYSLHGVPEFFHPQPGMPVTADIKVGKRTIVQYFLNTVVPAATEGMREP</sequence>
<feature type="domain" description="AprE-like beta-barrel" evidence="12">
    <location>
        <begin position="363"/>
        <end position="413"/>
    </location>
</feature>
<dbReference type="EMBL" id="CP060244">
    <property type="protein sequence ID" value="QNT78203.1"/>
    <property type="molecule type" value="Genomic_DNA"/>
</dbReference>
<evidence type="ECO:0000313" key="14">
    <source>
        <dbReference type="Proteomes" id="UP000516349"/>
    </source>
</evidence>
<evidence type="ECO:0000256" key="1">
    <source>
        <dbReference type="ARBA" id="ARBA00004377"/>
    </source>
</evidence>
<feature type="compositionally biased region" description="Basic and acidic residues" evidence="10">
    <location>
        <begin position="8"/>
        <end position="17"/>
    </location>
</feature>
<dbReference type="AlphaFoldDB" id="A0A7H1NQZ3"/>
<keyword evidence="5 9" id="KW-0997">Cell inner membrane</keyword>
<feature type="compositionally biased region" description="Low complexity" evidence="10">
    <location>
        <begin position="419"/>
        <end position="432"/>
    </location>
</feature>
<evidence type="ECO:0000256" key="3">
    <source>
        <dbReference type="ARBA" id="ARBA00022448"/>
    </source>
</evidence>
<dbReference type="GO" id="GO:0015031">
    <property type="term" value="P:protein transport"/>
    <property type="evidence" value="ECO:0007669"/>
    <property type="project" value="InterPro"/>
</dbReference>
<dbReference type="PRINTS" id="PR01490">
    <property type="entry name" value="RTXTOXIND"/>
</dbReference>
<proteinExistence type="inferred from homology"/>
<dbReference type="NCBIfam" id="TIGR01843">
    <property type="entry name" value="type_I_hlyD"/>
    <property type="match status" value="1"/>
</dbReference>
<evidence type="ECO:0000256" key="5">
    <source>
        <dbReference type="ARBA" id="ARBA00022519"/>
    </source>
</evidence>
<dbReference type="Proteomes" id="UP000516349">
    <property type="component" value="Chromosome"/>
</dbReference>
<keyword evidence="3 9" id="KW-0813">Transport</keyword>
<dbReference type="PANTHER" id="PTHR30386">
    <property type="entry name" value="MEMBRANE FUSION SUBUNIT OF EMRAB-TOLC MULTIDRUG EFFLUX PUMP"/>
    <property type="match status" value="1"/>
</dbReference>
<dbReference type="InterPro" id="IPR058781">
    <property type="entry name" value="HH_AprE-like"/>
</dbReference>
<keyword evidence="8" id="KW-0472">Membrane</keyword>
<name>A0A7H1NQZ3_9PROT</name>
<dbReference type="Pfam" id="PF26002">
    <property type="entry name" value="Beta-barrel_AprE"/>
    <property type="match status" value="1"/>
</dbReference>
<comment type="similarity">
    <text evidence="2 9">Belongs to the membrane fusion protein (MFP) (TC 8.A.1) family.</text>
</comment>
<evidence type="ECO:0000313" key="13">
    <source>
        <dbReference type="EMBL" id="QNT78203.1"/>
    </source>
</evidence>
<keyword evidence="7" id="KW-1133">Transmembrane helix</keyword>
<dbReference type="KEGG" id="ebla:JGUZn3_09720"/>
<dbReference type="InterPro" id="IPR050739">
    <property type="entry name" value="MFP"/>
</dbReference>
<keyword evidence="14" id="KW-1185">Reference proteome</keyword>
<evidence type="ECO:0000256" key="2">
    <source>
        <dbReference type="ARBA" id="ARBA00009477"/>
    </source>
</evidence>
<evidence type="ECO:0000256" key="9">
    <source>
        <dbReference type="RuleBase" id="RU365093"/>
    </source>
</evidence>
<dbReference type="SUPFAM" id="SSF111369">
    <property type="entry name" value="HlyD-like secretion proteins"/>
    <property type="match status" value="1"/>
</dbReference>